<dbReference type="OrthoDB" id="5917490at2"/>
<evidence type="ECO:0000256" key="1">
    <source>
        <dbReference type="SAM" id="Phobius"/>
    </source>
</evidence>
<dbReference type="RefSeq" id="WP_153974498.1">
    <property type="nucleotide sequence ID" value="NZ_CP039268.1"/>
</dbReference>
<dbReference type="Proteomes" id="UP000426424">
    <property type="component" value="Chromosome"/>
</dbReference>
<gene>
    <name evidence="2" type="ORF">E6P07_04415</name>
</gene>
<keyword evidence="3" id="KW-1185">Reference proteome</keyword>
<feature type="transmembrane region" description="Helical" evidence="1">
    <location>
        <begin position="12"/>
        <end position="37"/>
    </location>
</feature>
<dbReference type="EMBL" id="CP039268">
    <property type="protein sequence ID" value="QGU32300.1"/>
    <property type="molecule type" value="Genomic_DNA"/>
</dbReference>
<sequence>MQGDNDRRLVWPWVWLGAAALGLGAILVVVQAVWSVLYPSASWVAPLDPHCDLRAGPCEVRFGGGGRVRLGIEPRTLPVAAPLRLKVELSGLEAKAVEVDFVGVEMYMGFNRVTLEPLGTGRYAGNGMIPVCTSKRMTWEARVLLHTPDGLLAAPFRFESAP</sequence>
<reference evidence="2 3" key="1">
    <citation type="submission" date="2019-12" db="EMBL/GenBank/DDBJ databases">
        <title>The complete genome of the thermophilic, anoxygenic phototrophic gammaproteobacterium Thermochromatium tepidum.</title>
        <authorList>
            <person name="Sattley W.M."/>
            <person name="Swingley W.D."/>
            <person name="Burchell B.M."/>
            <person name="Gurbani S.A."/>
            <person name="Kujawa C.M."/>
            <person name="Nuccio D.A."/>
            <person name="Schladweiler J."/>
            <person name="Shaffer K.N."/>
            <person name="Stokes L.M."/>
            <person name="Touchman J.W."/>
            <person name="Blankenship R.E."/>
            <person name="Madigan M.T."/>
        </authorList>
    </citation>
    <scope>NUCLEOTIDE SEQUENCE [LARGE SCALE GENOMIC DNA]</scope>
    <source>
        <strain evidence="2 3">ATCC 43061</strain>
    </source>
</reference>
<evidence type="ECO:0000313" key="3">
    <source>
        <dbReference type="Proteomes" id="UP000426424"/>
    </source>
</evidence>
<accession>A0A6I6EDU5</accession>
<name>A0A6I6EDU5_THETI</name>
<organism evidence="2 3">
    <name type="scientific">Thermochromatium tepidum ATCC 43061</name>
    <dbReference type="NCBI Taxonomy" id="316276"/>
    <lineage>
        <taxon>Bacteria</taxon>
        <taxon>Pseudomonadati</taxon>
        <taxon>Pseudomonadota</taxon>
        <taxon>Gammaproteobacteria</taxon>
        <taxon>Chromatiales</taxon>
        <taxon>Chromatiaceae</taxon>
        <taxon>Thermochromatium</taxon>
    </lineage>
</organism>
<protein>
    <submittedName>
        <fullName evidence="2">Uncharacterized protein</fullName>
    </submittedName>
</protein>
<dbReference type="AlphaFoldDB" id="A0A6I6EDU5"/>
<keyword evidence="1" id="KW-0812">Transmembrane</keyword>
<evidence type="ECO:0000313" key="2">
    <source>
        <dbReference type="EMBL" id="QGU32300.1"/>
    </source>
</evidence>
<proteinExistence type="predicted"/>
<dbReference type="KEGG" id="ttp:E6P07_04415"/>
<keyword evidence="1" id="KW-0472">Membrane</keyword>
<keyword evidence="1" id="KW-1133">Transmembrane helix</keyword>